<proteinExistence type="predicted"/>
<dbReference type="PANTHER" id="PTHR34547">
    <property type="entry name" value="YACP-LIKE NYN DOMAIN PROTEIN"/>
    <property type="match status" value="1"/>
</dbReference>
<evidence type="ECO:0000313" key="2">
    <source>
        <dbReference type="Proteomes" id="UP000217696"/>
    </source>
</evidence>
<dbReference type="Pfam" id="PF05991">
    <property type="entry name" value="NYN_YacP"/>
    <property type="match status" value="1"/>
</dbReference>
<gene>
    <name evidence="1" type="ORF">CB4_00241</name>
</gene>
<dbReference type="OrthoDB" id="9792160at2"/>
<dbReference type="CDD" id="cd10912">
    <property type="entry name" value="PIN_YacP-like"/>
    <property type="match status" value="1"/>
</dbReference>
<protein>
    <submittedName>
        <fullName evidence="1">YacP-like NYN domain protein</fullName>
    </submittedName>
</protein>
<name>A0A0U4WB99_9BACL</name>
<reference evidence="1 2" key="1">
    <citation type="submission" date="2015-12" db="EMBL/GenBank/DDBJ databases">
        <title>Genome sequence of Aneurinibacillus soli.</title>
        <authorList>
            <person name="Lee J.S."/>
            <person name="Lee K.C."/>
            <person name="Kim K.K."/>
            <person name="Lee B.W."/>
        </authorList>
    </citation>
    <scope>NUCLEOTIDE SEQUENCE [LARGE SCALE GENOMIC DNA]</scope>
    <source>
        <strain evidence="1 2">CB4</strain>
    </source>
</reference>
<dbReference type="KEGG" id="asoc:CB4_00241"/>
<dbReference type="RefSeq" id="WP_096463212.1">
    <property type="nucleotide sequence ID" value="NZ_AP017312.1"/>
</dbReference>
<accession>A0A0U4WB99</accession>
<dbReference type="InterPro" id="IPR010298">
    <property type="entry name" value="YacP-like"/>
</dbReference>
<dbReference type="Proteomes" id="UP000217696">
    <property type="component" value="Chromosome"/>
</dbReference>
<organism evidence="1 2">
    <name type="scientific">Aneurinibacillus soli</name>
    <dbReference type="NCBI Taxonomy" id="1500254"/>
    <lineage>
        <taxon>Bacteria</taxon>
        <taxon>Bacillati</taxon>
        <taxon>Bacillota</taxon>
        <taxon>Bacilli</taxon>
        <taxon>Bacillales</taxon>
        <taxon>Paenibacillaceae</taxon>
        <taxon>Aneurinibacillus group</taxon>
        <taxon>Aneurinibacillus</taxon>
    </lineage>
</organism>
<dbReference type="EMBL" id="AP017312">
    <property type="protein sequence ID" value="BAU26139.1"/>
    <property type="molecule type" value="Genomic_DNA"/>
</dbReference>
<sequence length="170" mass="20143">MEEILIVDGYNVIGDWKRLKEKKKISLEEARDDLLSWLADYQGFTGTKVIVVFDAHNVKGMGKKLTEYRLDIRYTKEKETADECIERLVFELSHRHRQIYVATSDYTEQRVTFGYGALRKSARELWNEVKRLKQEISVKVEETRQQPKGRGLTLDDKIKEQFEKWRRGDV</sequence>
<keyword evidence="2" id="KW-1185">Reference proteome</keyword>
<dbReference type="PANTHER" id="PTHR34547:SF1">
    <property type="entry name" value="YACP-LIKE NYN DOMAIN PROTEIN"/>
    <property type="match status" value="1"/>
</dbReference>
<dbReference type="AlphaFoldDB" id="A0A0U4WB99"/>
<evidence type="ECO:0000313" key="1">
    <source>
        <dbReference type="EMBL" id="BAU26139.1"/>
    </source>
</evidence>